<comment type="caution">
    <text evidence="4">The sequence shown here is derived from an EMBL/GenBank/DDBJ whole genome shotgun (WGS) entry which is preliminary data.</text>
</comment>
<protein>
    <submittedName>
        <fullName evidence="4">NADPH-dependent FMN reductase</fullName>
    </submittedName>
</protein>
<evidence type="ECO:0000259" key="3">
    <source>
        <dbReference type="Pfam" id="PF03358"/>
    </source>
</evidence>
<dbReference type="GO" id="GO:0016491">
    <property type="term" value="F:oxidoreductase activity"/>
    <property type="evidence" value="ECO:0007669"/>
    <property type="project" value="InterPro"/>
</dbReference>
<dbReference type="InterPro" id="IPR029039">
    <property type="entry name" value="Flavoprotein-like_sf"/>
</dbReference>
<organism evidence="4 5">
    <name type="scientific">Keratinibaculum paraultunense</name>
    <dbReference type="NCBI Taxonomy" id="1278232"/>
    <lineage>
        <taxon>Bacteria</taxon>
        <taxon>Bacillati</taxon>
        <taxon>Bacillota</taxon>
        <taxon>Tissierellia</taxon>
        <taxon>Tissierellales</taxon>
        <taxon>Tepidimicrobiaceae</taxon>
        <taxon>Keratinibaculum</taxon>
    </lineage>
</organism>
<dbReference type="OrthoDB" id="9805976at2"/>
<evidence type="ECO:0000313" key="5">
    <source>
        <dbReference type="Proteomes" id="UP000294567"/>
    </source>
</evidence>
<proteinExistence type="predicted"/>
<dbReference type="EMBL" id="SMAE01000004">
    <property type="protein sequence ID" value="TCS90474.1"/>
    <property type="molecule type" value="Genomic_DNA"/>
</dbReference>
<keyword evidence="2" id="KW-0288">FMN</keyword>
<dbReference type="SUPFAM" id="SSF52218">
    <property type="entry name" value="Flavoproteins"/>
    <property type="match status" value="1"/>
</dbReference>
<accession>A0A4R3KYT3</accession>
<evidence type="ECO:0000313" key="4">
    <source>
        <dbReference type="EMBL" id="TCS90474.1"/>
    </source>
</evidence>
<dbReference type="Proteomes" id="UP000294567">
    <property type="component" value="Unassembled WGS sequence"/>
</dbReference>
<gene>
    <name evidence="4" type="ORF">EDD65_10414</name>
</gene>
<dbReference type="AlphaFoldDB" id="A0A4R3KYT3"/>
<dbReference type="RefSeq" id="WP_132026709.1">
    <property type="nucleotide sequence ID" value="NZ_CP068564.1"/>
</dbReference>
<dbReference type="InterPro" id="IPR005025">
    <property type="entry name" value="FMN_Rdtase-like_dom"/>
</dbReference>
<evidence type="ECO:0000256" key="1">
    <source>
        <dbReference type="ARBA" id="ARBA00022630"/>
    </source>
</evidence>
<dbReference type="PANTHER" id="PTHR43278:SF2">
    <property type="entry name" value="IRON-SULFUR FLAVOPROTEIN"/>
    <property type="match status" value="1"/>
</dbReference>
<dbReference type="Pfam" id="PF03358">
    <property type="entry name" value="FMN_red"/>
    <property type="match status" value="1"/>
</dbReference>
<dbReference type="PANTHER" id="PTHR43278">
    <property type="entry name" value="NAD(P)H-DEPENDENT FMN-CONTAINING OXIDOREDUCTASE YWQN-RELATED"/>
    <property type="match status" value="1"/>
</dbReference>
<sequence>MKKVLALMGSPRIKKNTDILLDWVLKGIEDKRYEINKIYIKEENILPCRGCNYCGSTGECVIKDDMEKLYNKFDSGDIFILASPLYFNSVSGITKNLIDRCQRYWSIKYKLGEDYKRHFERKGIFLAVGGAKYSHDHFSHAIPTIDLFFKAINADYVGNYLVSDTDTLPVWEREDIRDELYEIGYNIGEIKNFYIHR</sequence>
<evidence type="ECO:0000256" key="2">
    <source>
        <dbReference type="ARBA" id="ARBA00022643"/>
    </source>
</evidence>
<keyword evidence="1" id="KW-0285">Flavoprotein</keyword>
<dbReference type="Gene3D" id="3.40.50.360">
    <property type="match status" value="1"/>
</dbReference>
<dbReference type="InterPro" id="IPR051796">
    <property type="entry name" value="ISF_SsuE-like"/>
</dbReference>
<reference evidence="4 5" key="1">
    <citation type="submission" date="2019-03" db="EMBL/GenBank/DDBJ databases">
        <title>Genomic Encyclopedia of Type Strains, Phase IV (KMG-IV): sequencing the most valuable type-strain genomes for metagenomic binning, comparative biology and taxonomic classification.</title>
        <authorList>
            <person name="Goeker M."/>
        </authorList>
    </citation>
    <scope>NUCLEOTIDE SEQUENCE [LARGE SCALE GENOMIC DNA]</scope>
    <source>
        <strain evidence="4 5">DSM 26752</strain>
    </source>
</reference>
<name>A0A4R3KYT3_9FIRM</name>
<feature type="domain" description="NADPH-dependent FMN reductase-like" evidence="3">
    <location>
        <begin position="3"/>
        <end position="135"/>
    </location>
</feature>
<keyword evidence="5" id="KW-1185">Reference proteome</keyword>